<organism evidence="9 10">
    <name type="scientific">Acorus calamus</name>
    <name type="common">Sweet flag</name>
    <dbReference type="NCBI Taxonomy" id="4465"/>
    <lineage>
        <taxon>Eukaryota</taxon>
        <taxon>Viridiplantae</taxon>
        <taxon>Streptophyta</taxon>
        <taxon>Embryophyta</taxon>
        <taxon>Tracheophyta</taxon>
        <taxon>Spermatophyta</taxon>
        <taxon>Magnoliopsida</taxon>
        <taxon>Liliopsida</taxon>
        <taxon>Acoraceae</taxon>
        <taxon>Acorus</taxon>
    </lineage>
</organism>
<keyword evidence="7" id="KW-0472">Membrane</keyword>
<dbReference type="GO" id="GO:0016020">
    <property type="term" value="C:membrane"/>
    <property type="evidence" value="ECO:0007669"/>
    <property type="project" value="UniProtKB-SubCell"/>
</dbReference>
<comment type="caution">
    <text evidence="9">The sequence shown here is derived from an EMBL/GenBank/DDBJ whole genome shotgun (WGS) entry which is preliminary data.</text>
</comment>
<keyword evidence="5" id="KW-0812">Transmembrane</keyword>
<dbReference type="PANTHER" id="PTHR21461:SF12">
    <property type="entry name" value="GALACTAN BETA-1,4-GALACTOSYLTRANSFERASE GALS2"/>
    <property type="match status" value="1"/>
</dbReference>
<sequence>MKKEKNTNMWVGIVWNCPDMKLLLTTTLLFLLSASSLLHLLPLRPLSFFSTTCTTTTTTTTTSPPPPPLLDHPTIINNVTVLKRSFNTHGSASYLFIQMGAYRAGSNSFAVVGLGSKPLHVFSKPTFRCEWVGTHNGSSSSETVDGHKILPDWGYGRVYTVVVVNCTFNTSVGADGSGGSLIIHASDGGGSVERFPALVEAPGTVFDVGPPEFDFVYCGSPLYGNLSPQRVREWVAYHAKLFGERARVVVHDAGGVHREVMEVLKPWVELGLVTVQDVREQERFDGYYHNQFLIVNDCLHRYRFKAKWILFFDLDEYVYVPPKSTLRSVFAAMEDYAQFTIEQMPMSSKLCHSADAGRHVRKWGFEKLVYRDVKRGIRRDRKYAIQPQRAFATGVHMSQNIAGKTQHKTEGRIKYFHYHGTIANRREPCREFSNSTELAFEGSPYVFDDTLRSLAGSVKRFELKTIGPRLQRTRQ</sequence>
<name>A0AAV9DSM0_ACOCL</name>
<proteinExistence type="inferred from homology"/>
<comment type="subcellular location">
    <subcellularLocation>
        <location evidence="1">Membrane</location>
        <topology evidence="1">Single-pass membrane protein</topology>
    </subcellularLocation>
</comment>
<evidence type="ECO:0000256" key="1">
    <source>
        <dbReference type="ARBA" id="ARBA00004167"/>
    </source>
</evidence>
<dbReference type="InterPro" id="IPR008166">
    <property type="entry name" value="Glyco_transf_92"/>
</dbReference>
<evidence type="ECO:0000256" key="4">
    <source>
        <dbReference type="ARBA" id="ARBA00022679"/>
    </source>
</evidence>
<evidence type="ECO:0000313" key="10">
    <source>
        <dbReference type="Proteomes" id="UP001180020"/>
    </source>
</evidence>
<evidence type="ECO:0000313" key="9">
    <source>
        <dbReference type="EMBL" id="KAK1304701.1"/>
    </source>
</evidence>
<dbReference type="PANTHER" id="PTHR21461">
    <property type="entry name" value="GLYCOSYLTRANSFERASE FAMILY 92 PROTEIN"/>
    <property type="match status" value="1"/>
</dbReference>
<evidence type="ECO:0000256" key="2">
    <source>
        <dbReference type="ARBA" id="ARBA00007647"/>
    </source>
</evidence>
<reference evidence="9" key="1">
    <citation type="journal article" date="2023" name="Nat. Commun.">
        <title>Diploid and tetraploid genomes of Acorus and the evolution of monocots.</title>
        <authorList>
            <person name="Ma L."/>
            <person name="Liu K.W."/>
            <person name="Li Z."/>
            <person name="Hsiao Y.Y."/>
            <person name="Qi Y."/>
            <person name="Fu T."/>
            <person name="Tang G.D."/>
            <person name="Zhang D."/>
            <person name="Sun W.H."/>
            <person name="Liu D.K."/>
            <person name="Li Y."/>
            <person name="Chen G.Z."/>
            <person name="Liu X.D."/>
            <person name="Liao X.Y."/>
            <person name="Jiang Y.T."/>
            <person name="Yu X."/>
            <person name="Hao Y."/>
            <person name="Huang J."/>
            <person name="Zhao X.W."/>
            <person name="Ke S."/>
            <person name="Chen Y.Y."/>
            <person name="Wu W.L."/>
            <person name="Hsu J.L."/>
            <person name="Lin Y.F."/>
            <person name="Huang M.D."/>
            <person name="Li C.Y."/>
            <person name="Huang L."/>
            <person name="Wang Z.W."/>
            <person name="Zhao X."/>
            <person name="Zhong W.Y."/>
            <person name="Peng D.H."/>
            <person name="Ahmad S."/>
            <person name="Lan S."/>
            <person name="Zhang J.S."/>
            <person name="Tsai W.C."/>
            <person name="Van de Peer Y."/>
            <person name="Liu Z.J."/>
        </authorList>
    </citation>
    <scope>NUCLEOTIDE SEQUENCE</scope>
    <source>
        <strain evidence="9">CP</strain>
    </source>
</reference>
<accession>A0AAV9DSM0</accession>
<dbReference type="EMBL" id="JAUJYO010000011">
    <property type="protein sequence ID" value="KAK1304701.1"/>
    <property type="molecule type" value="Genomic_DNA"/>
</dbReference>
<comment type="similarity">
    <text evidence="2 8">Belongs to the glycosyltransferase 92 family.</text>
</comment>
<keyword evidence="10" id="KW-1185">Reference proteome</keyword>
<keyword evidence="4 8" id="KW-0808">Transferase</keyword>
<evidence type="ECO:0000256" key="5">
    <source>
        <dbReference type="ARBA" id="ARBA00022692"/>
    </source>
</evidence>
<dbReference type="GO" id="GO:0016757">
    <property type="term" value="F:glycosyltransferase activity"/>
    <property type="evidence" value="ECO:0007669"/>
    <property type="project" value="UniProtKB-UniRule"/>
</dbReference>
<evidence type="ECO:0000256" key="6">
    <source>
        <dbReference type="ARBA" id="ARBA00022989"/>
    </source>
</evidence>
<keyword evidence="6" id="KW-1133">Transmembrane helix</keyword>
<dbReference type="EC" id="2.4.1.-" evidence="8"/>
<keyword evidence="3 8" id="KW-0328">Glycosyltransferase</keyword>
<evidence type="ECO:0000256" key="3">
    <source>
        <dbReference type="ARBA" id="ARBA00022676"/>
    </source>
</evidence>
<dbReference type="GO" id="GO:0005737">
    <property type="term" value="C:cytoplasm"/>
    <property type="evidence" value="ECO:0007669"/>
    <property type="project" value="TreeGrafter"/>
</dbReference>
<reference evidence="9" key="2">
    <citation type="submission" date="2023-06" db="EMBL/GenBank/DDBJ databases">
        <authorList>
            <person name="Ma L."/>
            <person name="Liu K.-W."/>
            <person name="Li Z."/>
            <person name="Hsiao Y.-Y."/>
            <person name="Qi Y."/>
            <person name="Fu T."/>
            <person name="Tang G."/>
            <person name="Zhang D."/>
            <person name="Sun W.-H."/>
            <person name="Liu D.-K."/>
            <person name="Li Y."/>
            <person name="Chen G.-Z."/>
            <person name="Liu X.-D."/>
            <person name="Liao X.-Y."/>
            <person name="Jiang Y.-T."/>
            <person name="Yu X."/>
            <person name="Hao Y."/>
            <person name="Huang J."/>
            <person name="Zhao X.-W."/>
            <person name="Ke S."/>
            <person name="Chen Y.-Y."/>
            <person name="Wu W.-L."/>
            <person name="Hsu J.-L."/>
            <person name="Lin Y.-F."/>
            <person name="Huang M.-D."/>
            <person name="Li C.-Y."/>
            <person name="Huang L."/>
            <person name="Wang Z.-W."/>
            <person name="Zhao X."/>
            <person name="Zhong W.-Y."/>
            <person name="Peng D.-H."/>
            <person name="Ahmad S."/>
            <person name="Lan S."/>
            <person name="Zhang J.-S."/>
            <person name="Tsai W.-C."/>
            <person name="Van De Peer Y."/>
            <person name="Liu Z.-J."/>
        </authorList>
    </citation>
    <scope>NUCLEOTIDE SEQUENCE</scope>
    <source>
        <strain evidence="9">CP</strain>
        <tissue evidence="9">Leaves</tissue>
    </source>
</reference>
<dbReference type="Pfam" id="PF01697">
    <property type="entry name" value="Glyco_transf_92"/>
    <property type="match status" value="1"/>
</dbReference>
<protein>
    <recommendedName>
        <fullName evidence="8">Glycosyltransferase family 92 protein</fullName>
        <ecNumber evidence="8">2.4.1.-</ecNumber>
    </recommendedName>
</protein>
<evidence type="ECO:0000256" key="7">
    <source>
        <dbReference type="ARBA" id="ARBA00023136"/>
    </source>
</evidence>
<dbReference type="Proteomes" id="UP001180020">
    <property type="component" value="Unassembled WGS sequence"/>
</dbReference>
<gene>
    <name evidence="9" type="ORF">QJS10_CPB11g01730</name>
</gene>
<evidence type="ECO:0000256" key="8">
    <source>
        <dbReference type="RuleBase" id="RU366017"/>
    </source>
</evidence>
<dbReference type="AlphaFoldDB" id="A0AAV9DSM0"/>